<dbReference type="Gene3D" id="2.20.200.10">
    <property type="entry name" value="Outer membrane efflux proteins (OEP)"/>
    <property type="match status" value="1"/>
</dbReference>
<evidence type="ECO:0000313" key="4">
    <source>
        <dbReference type="Proteomes" id="UP000189796"/>
    </source>
</evidence>
<keyword evidence="2" id="KW-0812">Transmembrane</keyword>
<name>A0A1M5L9B0_9BRAD</name>
<comment type="subcellular location">
    <subcellularLocation>
        <location evidence="2">Cell membrane</location>
        <topology evidence="2">Lipid-anchor</topology>
    </subcellularLocation>
</comment>
<proteinExistence type="inferred from homology"/>
<dbReference type="InterPro" id="IPR010131">
    <property type="entry name" value="MdtP/NodT-like"/>
</dbReference>
<reference evidence="3 4" key="1">
    <citation type="submission" date="2016-11" db="EMBL/GenBank/DDBJ databases">
        <authorList>
            <person name="Jaros S."/>
            <person name="Januszkiewicz K."/>
            <person name="Wedrychowicz H."/>
        </authorList>
    </citation>
    <scope>NUCLEOTIDE SEQUENCE [LARGE SCALE GENOMIC DNA]</scope>
    <source>
        <strain evidence="3 4">GAS138</strain>
    </source>
</reference>
<dbReference type="NCBIfam" id="TIGR01845">
    <property type="entry name" value="outer_NodT"/>
    <property type="match status" value="1"/>
</dbReference>
<dbReference type="GO" id="GO:0005886">
    <property type="term" value="C:plasma membrane"/>
    <property type="evidence" value="ECO:0007669"/>
    <property type="project" value="UniProtKB-SubCell"/>
</dbReference>
<sequence length="524" mass="56087">MCLQPRRLTLVSSAVIYGMKNWIRVGPLAIVALAGCSVGPDYQTPATLLPVQYLPHARETAAQLTASVDLTQWWRTLHDRELDSLVARARESNLDLAVALDRLQEARTLVTIAVSQGLPVVGATGGGGVGTGSDETKGRVSQALRSAENARNLNNINEAGGLDANWELDLIGKFRREIEAQTADAEAFEDAHDWALVTVAADVAQSYLDMRAQQSQLVVLGQNIAAARGNVDLAQGRLDRGLTNAIDVSLAQRELATLQADQAPLAAQIDASRHVISVLLGRFPEDLAEELAKPGAIPALPTKMPVGQPVDLLRRRPDIREAERRLAAANARIGVATADLFPTVVLSGAVGAQGGVRSSSAAPITWIGSIGPSLYLPLLDFGALDAQIEIADLQTHEALVAYKQAILVAVRQVDDASTSYRAQLERLKSLDRALVAAREATQIATQRYDRGLTDFLNVLDAERQQFDLEARHVATRQLAADDLVALYKALGGGWSLNEPIPPIRTPLPAAIAAAKLMLAPAQVH</sequence>
<dbReference type="SUPFAM" id="SSF56954">
    <property type="entry name" value="Outer membrane efflux proteins (OEP)"/>
    <property type="match status" value="1"/>
</dbReference>
<accession>A0A1M5L9B0</accession>
<evidence type="ECO:0000256" key="2">
    <source>
        <dbReference type="RuleBase" id="RU362097"/>
    </source>
</evidence>
<keyword evidence="2" id="KW-0564">Palmitate</keyword>
<dbReference type="PANTHER" id="PTHR30203">
    <property type="entry name" value="OUTER MEMBRANE CATION EFFLUX PROTEIN"/>
    <property type="match status" value="1"/>
</dbReference>
<dbReference type="PANTHER" id="PTHR30203:SF25">
    <property type="entry name" value="OUTER MEMBRANE PROTEIN-RELATED"/>
    <property type="match status" value="1"/>
</dbReference>
<evidence type="ECO:0000256" key="1">
    <source>
        <dbReference type="ARBA" id="ARBA00007613"/>
    </source>
</evidence>
<dbReference type="InterPro" id="IPR003423">
    <property type="entry name" value="OMP_efflux"/>
</dbReference>
<dbReference type="AlphaFoldDB" id="A0A1M5L9B0"/>
<comment type="similarity">
    <text evidence="1 2">Belongs to the outer membrane factor (OMF) (TC 1.B.17) family.</text>
</comment>
<dbReference type="OrthoDB" id="7181739at2"/>
<gene>
    <name evidence="3" type="ORF">SAMN05443248_2146</name>
</gene>
<evidence type="ECO:0000313" key="3">
    <source>
        <dbReference type="EMBL" id="SHG61540.1"/>
    </source>
</evidence>
<keyword evidence="2 3" id="KW-0449">Lipoprotein</keyword>
<dbReference type="Proteomes" id="UP000189796">
    <property type="component" value="Chromosome I"/>
</dbReference>
<dbReference type="GO" id="GO:0015562">
    <property type="term" value="F:efflux transmembrane transporter activity"/>
    <property type="evidence" value="ECO:0007669"/>
    <property type="project" value="InterPro"/>
</dbReference>
<keyword evidence="2" id="KW-0472">Membrane</keyword>
<dbReference type="Gene3D" id="1.20.1600.10">
    <property type="entry name" value="Outer membrane efflux proteins (OEP)"/>
    <property type="match status" value="1"/>
</dbReference>
<keyword evidence="2" id="KW-1134">Transmembrane beta strand</keyword>
<protein>
    <submittedName>
        <fullName evidence="3">Efflux transporter, outer membrane factor (OMF) lipoprotein, NodT family</fullName>
    </submittedName>
</protein>
<dbReference type="EMBL" id="LT670817">
    <property type="protein sequence ID" value="SHG61540.1"/>
    <property type="molecule type" value="Genomic_DNA"/>
</dbReference>
<organism evidence="3 4">
    <name type="scientific">Bradyrhizobium erythrophlei</name>
    <dbReference type="NCBI Taxonomy" id="1437360"/>
    <lineage>
        <taxon>Bacteria</taxon>
        <taxon>Pseudomonadati</taxon>
        <taxon>Pseudomonadota</taxon>
        <taxon>Alphaproteobacteria</taxon>
        <taxon>Hyphomicrobiales</taxon>
        <taxon>Nitrobacteraceae</taxon>
        <taxon>Bradyrhizobium</taxon>
    </lineage>
</organism>
<dbReference type="Pfam" id="PF02321">
    <property type="entry name" value="OEP"/>
    <property type="match status" value="2"/>
</dbReference>